<feature type="region of interest" description="Disordered" evidence="7">
    <location>
        <begin position="707"/>
        <end position="776"/>
    </location>
</feature>
<sequence length="776" mass="86509">MINQSLLTLGRVINALVDRSSHVPYRESKLTRLLQDSLGGRTKTCIIATISPARSNMEETLSTLDYAIRAKSIRNRPEVNQRMSRNALLKEYVAEIERLKADVLATREKNGIFFSGETWTQMTAEQELRETEIQEARKQVGIVESQLRSVREEFEQSIALLMKRDGELRETREKLKEAEGELVVKESQLKAVKTAFEEEVVVRNAYQESEGALDGVASSLKKVAKESIGDLGRLFSKLERKTAIFSSNMKAVSTHSKTLGIETQTMSAELDAFLKASSQHVEKLRTETEQFQRKELQTLAGISDRINSQSEKIREALQTIHAKDDVSKETVDAIRNAVEESQQGIKLGFTCWTEELRKHCESTCKEAEASTIASCTTVEKAFKTLGSVAESLLQEAQDFVATERKSLMEAKALADNATSTEIARLHQQNALLTRLYESEKLKSERARDELIERISGLLGEFTAERDRSLRETYAEVTQSNASAEAEMVQLGTEQGRRLEAVVTRGNEWGAVLERKRADCKRTRDGGLKALSAARTTVRDGLSNVQDSVMSSTSAFSDELQRQGQTSTATYNAAFDRLARAKRARLDATDSMAAEAQSGFRYAQQGVASTSRNIDAVSGRVLSESSGLSVVTETYHGSATTRLLSLRQATQSLMDEGMREDMPMGSSPRKRTWHYVDEWHLTESREVLLKEWRQRGLSSVGSDTFLAEHLPLPDGEEENVVSPDEMIVDDEPQRLFDDRENSPSPDISPPSASSLSSSSSSTLIPTSAPLFLYRRNQ</sequence>
<evidence type="ECO:0000313" key="9">
    <source>
        <dbReference type="EMBL" id="OBZ75573.1"/>
    </source>
</evidence>
<dbReference type="SUPFAM" id="SSF52540">
    <property type="entry name" value="P-loop containing nucleoside triphosphate hydrolases"/>
    <property type="match status" value="1"/>
</dbReference>
<dbReference type="OrthoDB" id="3176171at2759"/>
<dbReference type="Proteomes" id="UP000092993">
    <property type="component" value="Unassembled WGS sequence"/>
</dbReference>
<proteinExistence type="inferred from homology"/>
<dbReference type="Pfam" id="PF00225">
    <property type="entry name" value="Kinesin"/>
    <property type="match status" value="1"/>
</dbReference>
<dbReference type="SMART" id="SM00129">
    <property type="entry name" value="KISc"/>
    <property type="match status" value="1"/>
</dbReference>
<dbReference type="GO" id="GO:0005634">
    <property type="term" value="C:nucleus"/>
    <property type="evidence" value="ECO:0007669"/>
    <property type="project" value="TreeGrafter"/>
</dbReference>
<keyword evidence="10" id="KW-1185">Reference proteome</keyword>
<evidence type="ECO:0000256" key="4">
    <source>
        <dbReference type="ARBA" id="ARBA00023212"/>
    </source>
</evidence>
<dbReference type="GO" id="GO:0008017">
    <property type="term" value="F:microtubule binding"/>
    <property type="evidence" value="ECO:0007669"/>
    <property type="project" value="InterPro"/>
</dbReference>
<dbReference type="GO" id="GO:0005524">
    <property type="term" value="F:ATP binding"/>
    <property type="evidence" value="ECO:0007669"/>
    <property type="project" value="InterPro"/>
</dbReference>
<dbReference type="PROSITE" id="PS50067">
    <property type="entry name" value="KINESIN_MOTOR_2"/>
    <property type="match status" value="1"/>
</dbReference>
<comment type="similarity">
    <text evidence="5">Belongs to the TRAFAC class myosin-kinesin ATPase superfamily. Kinesin family.</text>
</comment>
<dbReference type="GO" id="GO:0008574">
    <property type="term" value="F:plus-end-directed microtubule motor activity"/>
    <property type="evidence" value="ECO:0007669"/>
    <property type="project" value="TreeGrafter"/>
</dbReference>
<keyword evidence="2" id="KW-0963">Cytoplasm</keyword>
<gene>
    <name evidence="9" type="primary">bimC</name>
    <name evidence="9" type="ORF">A0H81_04214</name>
</gene>
<dbReference type="InterPro" id="IPR047149">
    <property type="entry name" value="KIF11-like"/>
</dbReference>
<comment type="subcellular location">
    <subcellularLocation>
        <location evidence="1">Cytoplasm</location>
        <location evidence="1">Cytoskeleton</location>
    </subcellularLocation>
</comment>
<dbReference type="InterPro" id="IPR027417">
    <property type="entry name" value="P-loop_NTPase"/>
</dbReference>
<feature type="compositionally biased region" description="Low complexity" evidence="7">
    <location>
        <begin position="741"/>
        <end position="768"/>
    </location>
</feature>
<dbReference type="PANTHER" id="PTHR47970">
    <property type="entry name" value="KINESIN-LIKE PROTEIN KIF11"/>
    <property type="match status" value="1"/>
</dbReference>
<feature type="coiled-coil region" evidence="6">
    <location>
        <begin position="133"/>
        <end position="195"/>
    </location>
</feature>
<accession>A0A1C7MFB3</accession>
<dbReference type="GO" id="GO:0000073">
    <property type="term" value="P:initial mitotic spindle pole body separation"/>
    <property type="evidence" value="ECO:0007669"/>
    <property type="project" value="TreeGrafter"/>
</dbReference>
<dbReference type="GO" id="GO:0007018">
    <property type="term" value="P:microtubule-based movement"/>
    <property type="evidence" value="ECO:0007669"/>
    <property type="project" value="InterPro"/>
</dbReference>
<keyword evidence="4" id="KW-0206">Cytoskeleton</keyword>
<evidence type="ECO:0000256" key="3">
    <source>
        <dbReference type="ARBA" id="ARBA00023175"/>
    </source>
</evidence>
<dbReference type="AlphaFoldDB" id="A0A1C7MFB3"/>
<evidence type="ECO:0000256" key="1">
    <source>
        <dbReference type="ARBA" id="ARBA00004245"/>
    </source>
</evidence>
<reference evidence="9 10" key="1">
    <citation type="submission" date="2016-03" db="EMBL/GenBank/DDBJ databases">
        <title>Whole genome sequencing of Grifola frondosa 9006-11.</title>
        <authorList>
            <person name="Min B."/>
            <person name="Park H."/>
            <person name="Kim J.-G."/>
            <person name="Cho H."/>
            <person name="Oh Y.-L."/>
            <person name="Kong W.-S."/>
            <person name="Choi I.-G."/>
        </authorList>
    </citation>
    <scope>NUCLEOTIDE SEQUENCE [LARGE SCALE GENOMIC DNA]</scope>
    <source>
        <strain evidence="9 10">9006-11</strain>
    </source>
</reference>
<comment type="caution">
    <text evidence="5">Lacks conserved residue(s) required for the propagation of feature annotation.</text>
</comment>
<keyword evidence="6" id="KW-0175">Coiled coil</keyword>
<keyword evidence="3" id="KW-0505">Motor protein</keyword>
<evidence type="ECO:0000256" key="6">
    <source>
        <dbReference type="SAM" id="Coils"/>
    </source>
</evidence>
<evidence type="ECO:0000259" key="8">
    <source>
        <dbReference type="PROSITE" id="PS50067"/>
    </source>
</evidence>
<dbReference type="GO" id="GO:0072686">
    <property type="term" value="C:mitotic spindle"/>
    <property type="evidence" value="ECO:0007669"/>
    <property type="project" value="TreeGrafter"/>
</dbReference>
<dbReference type="PANTHER" id="PTHR47970:SF12">
    <property type="entry name" value="KINESIN FAMILY MEMBER 11"/>
    <property type="match status" value="1"/>
</dbReference>
<protein>
    <submittedName>
        <fullName evidence="9">Kinesin-like protein bimC</fullName>
    </submittedName>
</protein>
<name>A0A1C7MFB3_GRIFR</name>
<evidence type="ECO:0000313" key="10">
    <source>
        <dbReference type="Proteomes" id="UP000092993"/>
    </source>
</evidence>
<feature type="compositionally biased region" description="Basic and acidic residues" evidence="7">
    <location>
        <begin position="730"/>
        <end position="740"/>
    </location>
</feature>
<dbReference type="EMBL" id="LUGG01000004">
    <property type="protein sequence ID" value="OBZ75573.1"/>
    <property type="molecule type" value="Genomic_DNA"/>
</dbReference>
<evidence type="ECO:0000256" key="5">
    <source>
        <dbReference type="PROSITE-ProRule" id="PRU00283"/>
    </source>
</evidence>
<dbReference type="Gene3D" id="3.40.850.10">
    <property type="entry name" value="Kinesin motor domain"/>
    <property type="match status" value="1"/>
</dbReference>
<evidence type="ECO:0000256" key="7">
    <source>
        <dbReference type="SAM" id="MobiDB-lite"/>
    </source>
</evidence>
<evidence type="ECO:0000256" key="2">
    <source>
        <dbReference type="ARBA" id="ARBA00022490"/>
    </source>
</evidence>
<dbReference type="GO" id="GO:0005876">
    <property type="term" value="C:spindle microtubule"/>
    <property type="evidence" value="ECO:0007669"/>
    <property type="project" value="TreeGrafter"/>
</dbReference>
<comment type="caution">
    <text evidence="9">The sequence shown here is derived from an EMBL/GenBank/DDBJ whole genome shotgun (WGS) entry which is preliminary data.</text>
</comment>
<dbReference type="STRING" id="5627.A0A1C7MFB3"/>
<organism evidence="9 10">
    <name type="scientific">Grifola frondosa</name>
    <name type="common">Maitake</name>
    <name type="synonym">Polyporus frondosus</name>
    <dbReference type="NCBI Taxonomy" id="5627"/>
    <lineage>
        <taxon>Eukaryota</taxon>
        <taxon>Fungi</taxon>
        <taxon>Dikarya</taxon>
        <taxon>Basidiomycota</taxon>
        <taxon>Agaricomycotina</taxon>
        <taxon>Agaricomycetes</taxon>
        <taxon>Polyporales</taxon>
        <taxon>Grifolaceae</taxon>
        <taxon>Grifola</taxon>
    </lineage>
</organism>
<feature type="domain" description="Kinesin motor" evidence="8">
    <location>
        <begin position="1"/>
        <end position="73"/>
    </location>
</feature>
<dbReference type="InterPro" id="IPR036961">
    <property type="entry name" value="Kinesin_motor_dom_sf"/>
</dbReference>
<dbReference type="InterPro" id="IPR001752">
    <property type="entry name" value="Kinesin_motor_dom"/>
</dbReference>